<comment type="caution">
    <text evidence="3">The sequence shown here is derived from an EMBL/GenBank/DDBJ whole genome shotgun (WGS) entry which is preliminary data.</text>
</comment>
<accession>A0AA39R9I5</accession>
<feature type="region of interest" description="Disordered" evidence="2">
    <location>
        <begin position="97"/>
        <end position="126"/>
    </location>
</feature>
<evidence type="ECO:0000313" key="4">
    <source>
        <dbReference type="Proteomes" id="UP001166286"/>
    </source>
</evidence>
<sequence>MPFPCALGCSPHDSAQPNSHEGPRKCDHHYALCGLKYAATSMAIPTTAYITDLQARLAVLHDDYQELKKENDQKRAIIDHLLIPRITESKVATSNAINNTSQPTATSNNEARTTTATNTEDLYGVSDDDFETANSEWGYQSTSSLYDEDGDEFFSLADDEEQYQASIRSSDEEDYFEDARE</sequence>
<reference evidence="3" key="1">
    <citation type="submission" date="2023-03" db="EMBL/GenBank/DDBJ databases">
        <title>Complete genome of Cladonia borealis.</title>
        <authorList>
            <person name="Park H."/>
        </authorList>
    </citation>
    <scope>NUCLEOTIDE SEQUENCE</scope>
    <source>
        <strain evidence="3">ANT050790</strain>
    </source>
</reference>
<keyword evidence="4" id="KW-1185">Reference proteome</keyword>
<feature type="coiled-coil region" evidence="1">
    <location>
        <begin position="50"/>
        <end position="77"/>
    </location>
</feature>
<name>A0AA39R9I5_9LECA</name>
<gene>
    <name evidence="3" type="ORF">JMJ35_000878</name>
</gene>
<dbReference type="EMBL" id="JAFEKC020000002">
    <property type="protein sequence ID" value="KAK0516275.1"/>
    <property type="molecule type" value="Genomic_DNA"/>
</dbReference>
<evidence type="ECO:0000256" key="2">
    <source>
        <dbReference type="SAM" id="MobiDB-lite"/>
    </source>
</evidence>
<dbReference type="AlphaFoldDB" id="A0AA39R9I5"/>
<keyword evidence="1" id="KW-0175">Coiled coil</keyword>
<feature type="compositionally biased region" description="Low complexity" evidence="2">
    <location>
        <begin position="104"/>
        <end position="119"/>
    </location>
</feature>
<evidence type="ECO:0000256" key="1">
    <source>
        <dbReference type="SAM" id="Coils"/>
    </source>
</evidence>
<dbReference type="Proteomes" id="UP001166286">
    <property type="component" value="Unassembled WGS sequence"/>
</dbReference>
<organism evidence="3 4">
    <name type="scientific">Cladonia borealis</name>
    <dbReference type="NCBI Taxonomy" id="184061"/>
    <lineage>
        <taxon>Eukaryota</taxon>
        <taxon>Fungi</taxon>
        <taxon>Dikarya</taxon>
        <taxon>Ascomycota</taxon>
        <taxon>Pezizomycotina</taxon>
        <taxon>Lecanoromycetes</taxon>
        <taxon>OSLEUM clade</taxon>
        <taxon>Lecanoromycetidae</taxon>
        <taxon>Lecanorales</taxon>
        <taxon>Lecanorineae</taxon>
        <taxon>Cladoniaceae</taxon>
        <taxon>Cladonia</taxon>
    </lineage>
</organism>
<protein>
    <submittedName>
        <fullName evidence="3">Uncharacterized protein</fullName>
    </submittedName>
</protein>
<proteinExistence type="predicted"/>
<evidence type="ECO:0000313" key="3">
    <source>
        <dbReference type="EMBL" id="KAK0516275.1"/>
    </source>
</evidence>